<dbReference type="GO" id="GO:0005085">
    <property type="term" value="F:guanyl-nucleotide exchange factor activity"/>
    <property type="evidence" value="ECO:0007669"/>
    <property type="project" value="UniProtKB-KW"/>
</dbReference>
<evidence type="ECO:0000313" key="8">
    <source>
        <dbReference type="Proteomes" id="UP001210925"/>
    </source>
</evidence>
<comment type="similarity">
    <text evidence="2">Belongs to the synembryn family.</text>
</comment>
<evidence type="ECO:0000256" key="4">
    <source>
        <dbReference type="ARBA" id="ARBA00022658"/>
    </source>
</evidence>
<dbReference type="GO" id="GO:0007186">
    <property type="term" value="P:G protein-coupled receptor signaling pathway"/>
    <property type="evidence" value="ECO:0007669"/>
    <property type="project" value="TreeGrafter"/>
</dbReference>
<keyword evidence="4" id="KW-0344">Guanine-nucleotide releasing factor</keyword>
<evidence type="ECO:0000256" key="6">
    <source>
        <dbReference type="SAM" id="MobiDB-lite"/>
    </source>
</evidence>
<dbReference type="EMBL" id="JADGKB010000033">
    <property type="protein sequence ID" value="KAJ3257884.1"/>
    <property type="molecule type" value="Genomic_DNA"/>
</dbReference>
<dbReference type="Gene3D" id="1.25.10.10">
    <property type="entry name" value="Leucine-rich Repeat Variant"/>
    <property type="match status" value="1"/>
</dbReference>
<proteinExistence type="inferred from homology"/>
<dbReference type="GO" id="GO:0005938">
    <property type="term" value="C:cell cortex"/>
    <property type="evidence" value="ECO:0007669"/>
    <property type="project" value="UniProtKB-SubCell"/>
</dbReference>
<dbReference type="Pfam" id="PF10165">
    <property type="entry name" value="Ric8"/>
    <property type="match status" value="1"/>
</dbReference>
<evidence type="ECO:0000256" key="3">
    <source>
        <dbReference type="ARBA" id="ARBA00022490"/>
    </source>
</evidence>
<dbReference type="GO" id="GO:0001965">
    <property type="term" value="F:G-protein alpha-subunit binding"/>
    <property type="evidence" value="ECO:0007669"/>
    <property type="project" value="TreeGrafter"/>
</dbReference>
<evidence type="ECO:0000256" key="2">
    <source>
        <dbReference type="ARBA" id="ARBA00009049"/>
    </source>
</evidence>
<dbReference type="SUPFAM" id="SSF48371">
    <property type="entry name" value="ARM repeat"/>
    <property type="match status" value="1"/>
</dbReference>
<name>A0AAD5Y3L4_9FUNG</name>
<dbReference type="PANTHER" id="PTHR12425:SF5">
    <property type="entry name" value="SYNEMBRYN"/>
    <property type="match status" value="1"/>
</dbReference>
<comment type="subcellular location">
    <subcellularLocation>
        <location evidence="1">Cytoplasm</location>
        <location evidence="1">Cell cortex</location>
    </subcellularLocation>
</comment>
<protein>
    <submittedName>
        <fullName evidence="7">Uncharacterized protein</fullName>
    </submittedName>
</protein>
<evidence type="ECO:0000256" key="1">
    <source>
        <dbReference type="ARBA" id="ARBA00004544"/>
    </source>
</evidence>
<dbReference type="InterPro" id="IPR011989">
    <property type="entry name" value="ARM-like"/>
</dbReference>
<keyword evidence="5" id="KW-0143">Chaperone</keyword>
<dbReference type="AlphaFoldDB" id="A0AAD5Y3L4"/>
<keyword evidence="3" id="KW-0963">Cytoplasm</keyword>
<dbReference type="Proteomes" id="UP001210925">
    <property type="component" value="Unassembled WGS sequence"/>
</dbReference>
<keyword evidence="8" id="KW-1185">Reference proteome</keyword>
<dbReference type="PANTHER" id="PTHR12425">
    <property type="entry name" value="SYNEMBRYN"/>
    <property type="match status" value="1"/>
</dbReference>
<reference evidence="7" key="1">
    <citation type="submission" date="2020-05" db="EMBL/GenBank/DDBJ databases">
        <title>Phylogenomic resolution of chytrid fungi.</title>
        <authorList>
            <person name="Stajich J.E."/>
            <person name="Amses K."/>
            <person name="Simmons R."/>
            <person name="Seto K."/>
            <person name="Myers J."/>
            <person name="Bonds A."/>
            <person name="Quandt C.A."/>
            <person name="Barry K."/>
            <person name="Liu P."/>
            <person name="Grigoriev I."/>
            <person name="Longcore J.E."/>
            <person name="James T.Y."/>
        </authorList>
    </citation>
    <scope>NUCLEOTIDE SEQUENCE</scope>
    <source>
        <strain evidence="7">PLAUS21</strain>
    </source>
</reference>
<organism evidence="7 8">
    <name type="scientific">Boothiomyces macroporosus</name>
    <dbReference type="NCBI Taxonomy" id="261099"/>
    <lineage>
        <taxon>Eukaryota</taxon>
        <taxon>Fungi</taxon>
        <taxon>Fungi incertae sedis</taxon>
        <taxon>Chytridiomycota</taxon>
        <taxon>Chytridiomycota incertae sedis</taxon>
        <taxon>Chytridiomycetes</taxon>
        <taxon>Rhizophydiales</taxon>
        <taxon>Terramycetaceae</taxon>
        <taxon>Boothiomyces</taxon>
    </lineage>
</organism>
<sequence>MVMVLGDNENAEASISKFLQELENGPMVVSTGVITVEEKRQIVISLLSALDKNGDYLNWTDEVLAKALTCLRILSRETEGSEGLYSERAANIFAFHGGLSGNFDCSKNYCIEALKCLSNIQSASVPVRNIVSSSPFISTYLPTLKTPGINMGAVFLLTRLIFFATAVDPNLRQLFINEGALDILAQHLSKAVKSPETDSWVDQSVVINEILKVSFNLTVNQSGICGLFGKIVQVEEEDDGEAAKYSKLLAELVHVSLSTPLGDPPMSAPHVHVINALMNFPAKPLKTVWMPNNSLAMIELLVEILHSSVKVMSPDNNPEYCEDTVFGAPADQAIIPLLILLKKLAGIDDFKQYMLEKIMPKNLDRTKTLTKGTALPNCLIRCLTAVHLLNTRDFICELMITLCDNDSDQFVAYVGYGNAAGFLYNKGIPSKFSKSNITEEEADSNIDPITGTIKQEKPSPWEGMTDEEKERESERLFVLFDRLNKTGVIKVETKQE</sequence>
<feature type="region of interest" description="Disordered" evidence="6">
    <location>
        <begin position="449"/>
        <end position="468"/>
    </location>
</feature>
<evidence type="ECO:0000313" key="7">
    <source>
        <dbReference type="EMBL" id="KAJ3257884.1"/>
    </source>
</evidence>
<gene>
    <name evidence="7" type="ORF">HK103_004175</name>
</gene>
<dbReference type="InterPro" id="IPR019318">
    <property type="entry name" value="Gua_nucleotide_exch_fac_Ric8"/>
</dbReference>
<dbReference type="InterPro" id="IPR016024">
    <property type="entry name" value="ARM-type_fold"/>
</dbReference>
<accession>A0AAD5Y3L4</accession>
<evidence type="ECO:0000256" key="5">
    <source>
        <dbReference type="ARBA" id="ARBA00023186"/>
    </source>
</evidence>
<dbReference type="PRINTS" id="PR01802">
    <property type="entry name" value="SYNEMBRYN"/>
</dbReference>
<comment type="caution">
    <text evidence="7">The sequence shown here is derived from an EMBL/GenBank/DDBJ whole genome shotgun (WGS) entry which is preliminary data.</text>
</comment>
<dbReference type="InterPro" id="IPR008376">
    <property type="entry name" value="Chaperone_Ric-8_A/B"/>
</dbReference>